<sequence length="165" mass="18395">MFNTLRTRLAGLAVALVVLIPMERAMATTDNTVETRNKAIVQAGFDAWKNGTGSPYDKLAANATWEIVGNSAASRIYKGKEDFMTNVIRPFNARMSSRLVPTVRNMYADGDTVVVFFDAEGTAKDGKPYRNTYSWFLTLNDGEIVKASAFFDSVAFNDFWERVKP</sequence>
<evidence type="ECO:0000313" key="3">
    <source>
        <dbReference type="EMBL" id="MFC5067972.1"/>
    </source>
</evidence>
<reference evidence="4" key="1">
    <citation type="journal article" date="2019" name="Int. J. Syst. Evol. Microbiol.">
        <title>The Global Catalogue of Microorganisms (GCM) 10K type strain sequencing project: providing services to taxonomists for standard genome sequencing and annotation.</title>
        <authorList>
            <consortium name="The Broad Institute Genomics Platform"/>
            <consortium name="The Broad Institute Genome Sequencing Center for Infectious Disease"/>
            <person name="Wu L."/>
            <person name="Ma J."/>
        </authorList>
    </citation>
    <scope>NUCLEOTIDE SEQUENCE [LARGE SCALE GENOMIC DNA]</scope>
    <source>
        <strain evidence="4">CGMCC 1.16444</strain>
    </source>
</reference>
<proteinExistence type="predicted"/>
<evidence type="ECO:0000256" key="1">
    <source>
        <dbReference type="SAM" id="SignalP"/>
    </source>
</evidence>
<organism evidence="3 4">
    <name type="scientific">Flaviflagellibacter deserti</name>
    <dbReference type="NCBI Taxonomy" id="2267266"/>
    <lineage>
        <taxon>Bacteria</taxon>
        <taxon>Pseudomonadati</taxon>
        <taxon>Pseudomonadota</taxon>
        <taxon>Alphaproteobacteria</taxon>
        <taxon>Hyphomicrobiales</taxon>
        <taxon>Flaviflagellibacter</taxon>
    </lineage>
</organism>
<protein>
    <submittedName>
        <fullName evidence="3">Nuclear transport factor 2 family protein</fullName>
    </submittedName>
</protein>
<dbReference type="PANTHER" id="PTHR41252:SF1">
    <property type="entry name" value="BLR2505 PROTEIN"/>
    <property type="match status" value="1"/>
</dbReference>
<keyword evidence="4" id="KW-1185">Reference proteome</keyword>
<dbReference type="Proteomes" id="UP001595796">
    <property type="component" value="Unassembled WGS sequence"/>
</dbReference>
<dbReference type="Pfam" id="PF12680">
    <property type="entry name" value="SnoaL_2"/>
    <property type="match status" value="1"/>
</dbReference>
<evidence type="ECO:0000259" key="2">
    <source>
        <dbReference type="Pfam" id="PF12680"/>
    </source>
</evidence>
<dbReference type="Gene3D" id="3.10.450.50">
    <property type="match status" value="1"/>
</dbReference>
<evidence type="ECO:0000313" key="4">
    <source>
        <dbReference type="Proteomes" id="UP001595796"/>
    </source>
</evidence>
<dbReference type="RefSeq" id="WP_114956475.1">
    <property type="nucleotide sequence ID" value="NZ_JBHSJF010000006.1"/>
</dbReference>
<feature type="chain" id="PRO_5045141973" evidence="1">
    <location>
        <begin position="28"/>
        <end position="165"/>
    </location>
</feature>
<feature type="signal peptide" evidence="1">
    <location>
        <begin position="1"/>
        <end position="27"/>
    </location>
</feature>
<gene>
    <name evidence="3" type="ORF">ACFPFW_08065</name>
</gene>
<comment type="caution">
    <text evidence="3">The sequence shown here is derived from an EMBL/GenBank/DDBJ whole genome shotgun (WGS) entry which is preliminary data.</text>
</comment>
<dbReference type="SUPFAM" id="SSF54427">
    <property type="entry name" value="NTF2-like"/>
    <property type="match status" value="1"/>
</dbReference>
<dbReference type="EMBL" id="JBHSJF010000006">
    <property type="protein sequence ID" value="MFC5067972.1"/>
    <property type="molecule type" value="Genomic_DNA"/>
</dbReference>
<name>A0ABV9Z0I6_9HYPH</name>
<keyword evidence="1" id="KW-0732">Signal</keyword>
<dbReference type="InterPro" id="IPR032710">
    <property type="entry name" value="NTF2-like_dom_sf"/>
</dbReference>
<dbReference type="InterPro" id="IPR037401">
    <property type="entry name" value="SnoaL-like"/>
</dbReference>
<dbReference type="PANTHER" id="PTHR41252">
    <property type="entry name" value="BLR2505 PROTEIN"/>
    <property type="match status" value="1"/>
</dbReference>
<accession>A0ABV9Z0I6</accession>
<feature type="domain" description="SnoaL-like" evidence="2">
    <location>
        <begin position="43"/>
        <end position="146"/>
    </location>
</feature>